<dbReference type="InParanoid" id="I1CVP0"/>
<gene>
    <name evidence="2" type="ORF">RO3G_17118</name>
</gene>
<keyword evidence="3" id="KW-1185">Reference proteome</keyword>
<dbReference type="GO" id="GO:0017119">
    <property type="term" value="C:Golgi transport complex"/>
    <property type="evidence" value="ECO:0007669"/>
    <property type="project" value="TreeGrafter"/>
</dbReference>
<dbReference type="EMBL" id="GG669512">
    <property type="protein sequence ID" value="EIE92520.1"/>
    <property type="molecule type" value="Genomic_DNA"/>
</dbReference>
<dbReference type="Proteomes" id="UP000009138">
    <property type="component" value="Unassembled WGS sequence"/>
</dbReference>
<accession>I1CVP0</accession>
<dbReference type="RefSeq" id="XP_067527916.1">
    <property type="nucleotide sequence ID" value="XM_067671702.1"/>
</dbReference>
<dbReference type="GO" id="GO:0007030">
    <property type="term" value="P:Golgi organization"/>
    <property type="evidence" value="ECO:0007669"/>
    <property type="project" value="InterPro"/>
</dbReference>
<dbReference type="InterPro" id="IPR009316">
    <property type="entry name" value="COG2"/>
</dbReference>
<dbReference type="OrthoDB" id="332281at2759"/>
<dbReference type="AlphaFoldDB" id="I1CVP0"/>
<dbReference type="InterPro" id="IPR024603">
    <property type="entry name" value="COG_complex_COG2_C"/>
</dbReference>
<dbReference type="PANTHER" id="PTHR12961:SF0">
    <property type="entry name" value="CONSERVED OLIGOMERIC GOLGI COMPLEX SUBUNIT 2"/>
    <property type="match status" value="1"/>
</dbReference>
<evidence type="ECO:0000313" key="2">
    <source>
        <dbReference type="EMBL" id="EIE92520.1"/>
    </source>
</evidence>
<dbReference type="Pfam" id="PF12022">
    <property type="entry name" value="COG2_C"/>
    <property type="match status" value="1"/>
</dbReference>
<evidence type="ECO:0000313" key="3">
    <source>
        <dbReference type="Proteomes" id="UP000009138"/>
    </source>
</evidence>
<name>I1CVP0_RHIO9</name>
<proteinExistence type="predicted"/>
<sequence>MVSQLSGEQESSAGKQIERAAIEYNQMQHLVKRGKDLAFIKENEWRITRIKDTLEQKLYKTLNTALLQVRAGEITRSTKQSLVQCLRTYTLIDQTKTGERIIREQFVRWYLDKIIQPKVLQNNKSEENHLAEMYNKIIVFVTTDLQPILDITQKTLKGSNYEVLVNSLWIEVTEKIGKECKAIFAPGQTSVFHKNYSTTVSFISNLEGLCHSRKSMIYLRHHPSYIEFMKKWQLPVYFQLKFREFVVRIEEVLNDKSQSQEESISNGTKATIEIIQQCWSDHVYLYGLAHRFYKLTLQLLKRYNIWARDILQV</sequence>
<dbReference type="eggNOG" id="KOG2307">
    <property type="taxonomic scope" value="Eukaryota"/>
</dbReference>
<protein>
    <recommendedName>
        <fullName evidence="1">COG complex component COG2 C-terminal domain-containing protein</fullName>
    </recommendedName>
</protein>
<dbReference type="PANTHER" id="PTHR12961">
    <property type="entry name" value="CONSERVED OLIGOMERIC GOLGI COMPLEX COMPONENT 2"/>
    <property type="match status" value="1"/>
</dbReference>
<dbReference type="GO" id="GO:0006891">
    <property type="term" value="P:intra-Golgi vesicle-mediated transport"/>
    <property type="evidence" value="ECO:0007669"/>
    <property type="project" value="TreeGrafter"/>
</dbReference>
<feature type="domain" description="COG complex component COG2 C-terminal" evidence="1">
    <location>
        <begin position="230"/>
        <end position="311"/>
    </location>
</feature>
<dbReference type="GeneID" id="93624083"/>
<dbReference type="VEuPathDB" id="FungiDB:RO3G_17118"/>
<dbReference type="GO" id="GO:0016020">
    <property type="term" value="C:membrane"/>
    <property type="evidence" value="ECO:0007669"/>
    <property type="project" value="InterPro"/>
</dbReference>
<dbReference type="GO" id="GO:0015031">
    <property type="term" value="P:protein transport"/>
    <property type="evidence" value="ECO:0007669"/>
    <property type="project" value="InterPro"/>
</dbReference>
<evidence type="ECO:0000259" key="1">
    <source>
        <dbReference type="Pfam" id="PF12022"/>
    </source>
</evidence>
<organism evidence="2 3">
    <name type="scientific">Rhizopus delemar (strain RA 99-880 / ATCC MYA-4621 / FGSC 9543 / NRRL 43880)</name>
    <name type="common">Mucormycosis agent</name>
    <name type="synonym">Rhizopus arrhizus var. delemar</name>
    <dbReference type="NCBI Taxonomy" id="246409"/>
    <lineage>
        <taxon>Eukaryota</taxon>
        <taxon>Fungi</taxon>
        <taxon>Fungi incertae sedis</taxon>
        <taxon>Mucoromycota</taxon>
        <taxon>Mucoromycotina</taxon>
        <taxon>Mucoromycetes</taxon>
        <taxon>Mucorales</taxon>
        <taxon>Mucorineae</taxon>
        <taxon>Rhizopodaceae</taxon>
        <taxon>Rhizopus</taxon>
    </lineage>
</organism>
<reference evidence="2 3" key="1">
    <citation type="journal article" date="2009" name="PLoS Genet.">
        <title>Genomic analysis of the basal lineage fungus Rhizopus oryzae reveals a whole-genome duplication.</title>
        <authorList>
            <person name="Ma L.-J."/>
            <person name="Ibrahim A.S."/>
            <person name="Skory C."/>
            <person name="Grabherr M.G."/>
            <person name="Burger G."/>
            <person name="Butler M."/>
            <person name="Elias M."/>
            <person name="Idnurm A."/>
            <person name="Lang B.F."/>
            <person name="Sone T."/>
            <person name="Abe A."/>
            <person name="Calvo S.E."/>
            <person name="Corrochano L.M."/>
            <person name="Engels R."/>
            <person name="Fu J."/>
            <person name="Hansberg W."/>
            <person name="Kim J.-M."/>
            <person name="Kodira C.D."/>
            <person name="Koehrsen M.J."/>
            <person name="Liu B."/>
            <person name="Miranda-Saavedra D."/>
            <person name="O'Leary S."/>
            <person name="Ortiz-Castellanos L."/>
            <person name="Poulter R."/>
            <person name="Rodriguez-Romero J."/>
            <person name="Ruiz-Herrera J."/>
            <person name="Shen Y.-Q."/>
            <person name="Zeng Q."/>
            <person name="Galagan J."/>
            <person name="Birren B.W."/>
            <person name="Cuomo C.A."/>
            <person name="Wickes B.L."/>
        </authorList>
    </citation>
    <scope>NUCLEOTIDE SEQUENCE [LARGE SCALE GENOMIC DNA]</scope>
    <source>
        <strain evidence="3">RA 99-880 / ATCC MYA-4621 / FGSC 9543 / NRRL 43880</strain>
    </source>
</reference>
<dbReference type="STRING" id="246409.I1CVP0"/>